<proteinExistence type="predicted"/>
<feature type="compositionally biased region" description="Basic and acidic residues" evidence="2">
    <location>
        <begin position="315"/>
        <end position="332"/>
    </location>
</feature>
<evidence type="ECO:0000313" key="3">
    <source>
        <dbReference type="EMBL" id="CAG6752836.1"/>
    </source>
</evidence>
<name>A0A8D8ZTP9_9HEMI</name>
<evidence type="ECO:0000256" key="1">
    <source>
        <dbReference type="SAM" id="Coils"/>
    </source>
</evidence>
<feature type="compositionally biased region" description="Basic and acidic residues" evidence="2">
    <location>
        <begin position="280"/>
        <end position="299"/>
    </location>
</feature>
<protein>
    <submittedName>
        <fullName evidence="3">Centrosomal protein of 290 kDa</fullName>
    </submittedName>
</protein>
<accession>A0A8D8ZTP9</accession>
<dbReference type="EMBL" id="HBUF01534538">
    <property type="protein sequence ID" value="CAG6752836.1"/>
    <property type="molecule type" value="Transcribed_RNA"/>
</dbReference>
<reference evidence="3" key="1">
    <citation type="submission" date="2021-05" db="EMBL/GenBank/DDBJ databases">
        <authorList>
            <person name="Alioto T."/>
            <person name="Alioto T."/>
            <person name="Gomez Garrido J."/>
        </authorList>
    </citation>
    <scope>NUCLEOTIDE SEQUENCE</scope>
</reference>
<evidence type="ECO:0000256" key="2">
    <source>
        <dbReference type="SAM" id="MobiDB-lite"/>
    </source>
</evidence>
<sequence length="551" mass="64486">MVESEKSFQKFQTKLTEKYAESVSKVEHQNVINRLRDCERQASQLRAENANFLEMLNEAHGKLKQIELRKAYHEFEHDALQRCILELQCISDDKNTIGRLTQEIHSLHVNEIKNQDNLQTVQHSLDIAQKTSEDLQNHVEYLKNALALQKQIFNDKIRQLKSLILYLNKRFVGALPLLSEEIWSNQVKRLSQEKFQLMKCSRHQLDETEIQTASIDNLRAQLKSLSFAKTSVDKRLEVAEEVIAKYEALVNSLQTDMINMEDKYEKLLLEAHKVEEKLDSLNKKDEKARQETTQVRKEEDEKDVEVVKPNIKPQSEPRQKSVDKPEPNKVDDEQLTSKIDKLQVELEEKMKTVQDKNEIIEKYNVEMSKLKEKVAELNEKLNTKEEQLRIKIEDLESFKMAIRNRSVADEMSSREEAESSEKKAFKVTVSSLENIIAQKEITIKNYQTLLEKTKEQNIQTMLDLQNKCSSLQSFLHSREKADTKVKLDTKSDMEVQSDLRPYMNTYLTRIHELEDNLVQVSNELSASKQQTEHWYHMASERLKVITDLQIK</sequence>
<keyword evidence="1" id="KW-0175">Coiled coil</keyword>
<dbReference type="AlphaFoldDB" id="A0A8D8ZTP9"/>
<organism evidence="3">
    <name type="scientific">Cacopsylla melanoneura</name>
    <dbReference type="NCBI Taxonomy" id="428564"/>
    <lineage>
        <taxon>Eukaryota</taxon>
        <taxon>Metazoa</taxon>
        <taxon>Ecdysozoa</taxon>
        <taxon>Arthropoda</taxon>
        <taxon>Hexapoda</taxon>
        <taxon>Insecta</taxon>
        <taxon>Pterygota</taxon>
        <taxon>Neoptera</taxon>
        <taxon>Paraneoptera</taxon>
        <taxon>Hemiptera</taxon>
        <taxon>Sternorrhyncha</taxon>
        <taxon>Psylloidea</taxon>
        <taxon>Psyllidae</taxon>
        <taxon>Psyllinae</taxon>
        <taxon>Cacopsylla</taxon>
    </lineage>
</organism>
<feature type="region of interest" description="Disordered" evidence="2">
    <location>
        <begin position="280"/>
        <end position="333"/>
    </location>
</feature>
<feature type="coiled-coil region" evidence="1">
    <location>
        <begin position="28"/>
        <end position="55"/>
    </location>
</feature>
<feature type="coiled-coil region" evidence="1">
    <location>
        <begin position="503"/>
        <end position="530"/>
    </location>
</feature>